<organism evidence="1 2">
    <name type="scientific">Romanomermis culicivorax</name>
    <name type="common">Nematode worm</name>
    <dbReference type="NCBI Taxonomy" id="13658"/>
    <lineage>
        <taxon>Eukaryota</taxon>
        <taxon>Metazoa</taxon>
        <taxon>Ecdysozoa</taxon>
        <taxon>Nematoda</taxon>
        <taxon>Enoplea</taxon>
        <taxon>Dorylaimia</taxon>
        <taxon>Mermithida</taxon>
        <taxon>Mermithoidea</taxon>
        <taxon>Mermithidae</taxon>
        <taxon>Romanomermis</taxon>
    </lineage>
</organism>
<reference evidence="2" key="1">
    <citation type="submission" date="2022-11" db="UniProtKB">
        <authorList>
            <consortium name="WormBaseParasite"/>
        </authorList>
    </citation>
    <scope>IDENTIFICATION</scope>
</reference>
<evidence type="ECO:0000313" key="1">
    <source>
        <dbReference type="Proteomes" id="UP000887565"/>
    </source>
</evidence>
<protein>
    <submittedName>
        <fullName evidence="2">Uncharacterized protein</fullName>
    </submittedName>
</protein>
<evidence type="ECO:0000313" key="2">
    <source>
        <dbReference type="WBParaSite" id="nRc.2.0.1.t09650-RA"/>
    </source>
</evidence>
<dbReference type="AlphaFoldDB" id="A0A915I8K2"/>
<dbReference type="Proteomes" id="UP000887565">
    <property type="component" value="Unplaced"/>
</dbReference>
<keyword evidence="1" id="KW-1185">Reference proteome</keyword>
<sequence>MPEADVVNKMQEGRLNLAIPRFAIDVGHSVAVKVAITKSTCKLTMGTGGTDNLHSNRAPQKEEQMILFILALVYHKS</sequence>
<name>A0A915I8K2_ROMCU</name>
<dbReference type="WBParaSite" id="nRc.2.0.1.t09650-RA">
    <property type="protein sequence ID" value="nRc.2.0.1.t09650-RA"/>
    <property type="gene ID" value="nRc.2.0.1.g09650"/>
</dbReference>
<proteinExistence type="predicted"/>
<accession>A0A915I8K2</accession>